<dbReference type="OrthoDB" id="2640446at2759"/>
<feature type="region of interest" description="Disordered" evidence="1">
    <location>
        <begin position="89"/>
        <end position="159"/>
    </location>
</feature>
<evidence type="ECO:0000259" key="3">
    <source>
        <dbReference type="Pfam" id="PF25597"/>
    </source>
</evidence>
<evidence type="ECO:0000256" key="1">
    <source>
        <dbReference type="SAM" id="MobiDB-lite"/>
    </source>
</evidence>
<keyword evidence="5" id="KW-1185">Reference proteome</keyword>
<dbReference type="InterPro" id="IPR057670">
    <property type="entry name" value="SH3_retrovirus"/>
</dbReference>
<accession>A0A8S0WSU0</accession>
<gene>
    <name evidence="4" type="ORF">AAE3_LOCUS12401</name>
</gene>
<reference evidence="4 5" key="1">
    <citation type="submission" date="2020-01" db="EMBL/GenBank/DDBJ databases">
        <authorList>
            <person name="Gupta K D."/>
        </authorList>
    </citation>
    <scope>NUCLEOTIDE SEQUENCE [LARGE SCALE GENOMIC DNA]</scope>
</reference>
<sequence>MTPYKALTGDKPDLSNLLEWGCKVWVHDTDNGKLDGHLKLGRWVGFDQDSTHAHHIYLPEKRTVSIKRNIKFSPVWFITMPTNINMLFEGESDDGKSNLEEESVNQPVNSNANTELTTAESPAPSTRPSTHPSTSPPAAPKRPKCTIKPSSYTGDVSVMGEGEEDYELGGVEFAMGAATSDAKGLDLRTLAEAQARADWQMWEEAIQKELESLQKAGTWKVVKRPAGKNIIGCKWVFCIKKDAHGRIEKYKACLVARSFTQVYSVDYMETFAPVAKMASLRTVLAIAAQNDWPIEVFDFNSTFLNGKLNEEIYMQLPLGFEGCDG</sequence>
<dbReference type="AlphaFoldDB" id="A0A8S0WSU0"/>
<feature type="compositionally biased region" description="Polar residues" evidence="1">
    <location>
        <begin position="104"/>
        <end position="120"/>
    </location>
</feature>
<organism evidence="4 5">
    <name type="scientific">Cyclocybe aegerita</name>
    <name type="common">Black poplar mushroom</name>
    <name type="synonym">Agrocybe aegerita</name>
    <dbReference type="NCBI Taxonomy" id="1973307"/>
    <lineage>
        <taxon>Eukaryota</taxon>
        <taxon>Fungi</taxon>
        <taxon>Dikarya</taxon>
        <taxon>Basidiomycota</taxon>
        <taxon>Agaricomycotina</taxon>
        <taxon>Agaricomycetes</taxon>
        <taxon>Agaricomycetidae</taxon>
        <taxon>Agaricales</taxon>
        <taxon>Agaricineae</taxon>
        <taxon>Bolbitiaceae</taxon>
        <taxon>Cyclocybe</taxon>
    </lineage>
</organism>
<dbReference type="Pfam" id="PF25597">
    <property type="entry name" value="SH3_retrovirus"/>
    <property type="match status" value="1"/>
</dbReference>
<dbReference type="Proteomes" id="UP000467700">
    <property type="component" value="Unassembled WGS sequence"/>
</dbReference>
<evidence type="ECO:0000313" key="4">
    <source>
        <dbReference type="EMBL" id="CAA7270187.1"/>
    </source>
</evidence>
<proteinExistence type="predicted"/>
<feature type="compositionally biased region" description="Low complexity" evidence="1">
    <location>
        <begin position="121"/>
        <end position="133"/>
    </location>
</feature>
<evidence type="ECO:0008006" key="6">
    <source>
        <dbReference type="Google" id="ProtNLM"/>
    </source>
</evidence>
<feature type="domain" description="Retroviral polymerase SH3-like" evidence="3">
    <location>
        <begin position="22"/>
        <end position="73"/>
    </location>
</feature>
<evidence type="ECO:0000259" key="2">
    <source>
        <dbReference type="Pfam" id="PF07727"/>
    </source>
</evidence>
<dbReference type="EMBL" id="CACVBS010000086">
    <property type="protein sequence ID" value="CAA7270187.1"/>
    <property type="molecule type" value="Genomic_DNA"/>
</dbReference>
<evidence type="ECO:0000313" key="5">
    <source>
        <dbReference type="Proteomes" id="UP000467700"/>
    </source>
</evidence>
<comment type="caution">
    <text evidence="4">The sequence shown here is derived from an EMBL/GenBank/DDBJ whole genome shotgun (WGS) entry which is preliminary data.</text>
</comment>
<feature type="domain" description="Reverse transcriptase Ty1/copia-type" evidence="2">
    <location>
        <begin position="218"/>
        <end position="321"/>
    </location>
</feature>
<name>A0A8S0WSU0_CYCAE</name>
<dbReference type="Pfam" id="PF07727">
    <property type="entry name" value="RVT_2"/>
    <property type="match status" value="1"/>
</dbReference>
<protein>
    <recommendedName>
        <fullName evidence="6">Reverse transcriptase Ty1/copia-type domain-containing protein</fullName>
    </recommendedName>
</protein>
<dbReference type="InterPro" id="IPR013103">
    <property type="entry name" value="RVT_2"/>
</dbReference>